<name>A0A840U5M8_9BACT</name>
<gene>
    <name evidence="1" type="ORF">HNQ92_005543</name>
</gene>
<accession>A0A840U5M8</accession>
<keyword evidence="2" id="KW-1185">Reference proteome</keyword>
<evidence type="ECO:0000313" key="2">
    <source>
        <dbReference type="Proteomes" id="UP000557307"/>
    </source>
</evidence>
<dbReference type="RefSeq" id="WP_184179429.1">
    <property type="nucleotide sequence ID" value="NZ_JACHGF010000017.1"/>
</dbReference>
<sequence length="491" mass="58421">MYSIDTLFALVQSLTKSEKRYFRLCSDMQKGEKSYLQLFDFLEKQPALDRDFAEGLKKLFPGTSIEPARKHLYRALMKSLRQYDSDKEVEVKLMNSLHDSRILYHKGLVKASLEQLEKIKVQALRLEKHMFYILAARQELQYLAHLQFIEVNEDQLLEKQNKIKELLEQEQRFSQYASLYEVLLLRYWKQGVVRSQQEVTELNDLLLEEYQILNRPGEMSFKLQQLHLHFQSTYFQMLGNVKSSLGVFYDLDDLFQRHELLWRDSPLYYVYVLDGILSDLRWMEQYHDMDFFLNRLKAIFSSESLDALVRCKVLEHQLKRCVDQRQFEEAGTLLTEHSPALKRDIPQIPFQMRSHLQYTIARVWLCLDEYSKALRLINSELNLPSTLTDQSSRTIFLLLNLQVNALMDNTDYLLYAMRSMERKLKSERKLFGVEQLLLTILKRWLAFKPLKGYREKLEALADNPYEKRLITELCLSEWLGRIKAKKRLGTF</sequence>
<comment type="caution">
    <text evidence="1">The sequence shown here is derived from an EMBL/GenBank/DDBJ whole genome shotgun (WGS) entry which is preliminary data.</text>
</comment>
<dbReference type="EMBL" id="JACHGF010000017">
    <property type="protein sequence ID" value="MBB5287380.1"/>
    <property type="molecule type" value="Genomic_DNA"/>
</dbReference>
<evidence type="ECO:0000313" key="1">
    <source>
        <dbReference type="EMBL" id="MBB5287380.1"/>
    </source>
</evidence>
<dbReference type="AlphaFoldDB" id="A0A840U5M8"/>
<protein>
    <submittedName>
        <fullName evidence="1">Uncharacterized protein</fullName>
    </submittedName>
</protein>
<reference evidence="1 2" key="1">
    <citation type="submission" date="2020-08" db="EMBL/GenBank/DDBJ databases">
        <title>Genomic Encyclopedia of Type Strains, Phase IV (KMG-IV): sequencing the most valuable type-strain genomes for metagenomic binning, comparative biology and taxonomic classification.</title>
        <authorList>
            <person name="Goeker M."/>
        </authorList>
    </citation>
    <scope>NUCLEOTIDE SEQUENCE [LARGE SCALE GENOMIC DNA]</scope>
    <source>
        <strain evidence="1 2">DSM 105074</strain>
    </source>
</reference>
<proteinExistence type="predicted"/>
<dbReference type="Proteomes" id="UP000557307">
    <property type="component" value="Unassembled WGS sequence"/>
</dbReference>
<organism evidence="1 2">
    <name type="scientific">Rhabdobacter roseus</name>
    <dbReference type="NCBI Taxonomy" id="1655419"/>
    <lineage>
        <taxon>Bacteria</taxon>
        <taxon>Pseudomonadati</taxon>
        <taxon>Bacteroidota</taxon>
        <taxon>Cytophagia</taxon>
        <taxon>Cytophagales</taxon>
        <taxon>Cytophagaceae</taxon>
        <taxon>Rhabdobacter</taxon>
    </lineage>
</organism>